<dbReference type="InterPro" id="IPR013216">
    <property type="entry name" value="Methyltransf_11"/>
</dbReference>
<keyword evidence="2" id="KW-0489">Methyltransferase</keyword>
<reference evidence="2 3" key="2">
    <citation type="journal article" date="2010" name="Stand. Genomic Sci.">
        <title>Complete genome sequence of Alicyclobacillus acidocaldarius type strain (104-IA).</title>
        <authorList>
            <person name="Mavromatis K."/>
            <person name="Sikorski J."/>
            <person name="Lapidus A."/>
            <person name="Glavina Del Rio T."/>
            <person name="Copeland A."/>
            <person name="Tice H."/>
            <person name="Cheng J.F."/>
            <person name="Lucas S."/>
            <person name="Chen F."/>
            <person name="Nolan M."/>
            <person name="Bruce D."/>
            <person name="Goodwin L."/>
            <person name="Pitluck S."/>
            <person name="Ivanova N."/>
            <person name="Ovchinnikova G."/>
            <person name="Pati A."/>
            <person name="Chen A."/>
            <person name="Palaniappan K."/>
            <person name="Land M."/>
            <person name="Hauser L."/>
            <person name="Chang Y.J."/>
            <person name="Jeffries C.D."/>
            <person name="Chain P."/>
            <person name="Meincke L."/>
            <person name="Sims D."/>
            <person name="Chertkov O."/>
            <person name="Han C."/>
            <person name="Brettin T."/>
            <person name="Detter J.C."/>
            <person name="Wahrenburg C."/>
            <person name="Rohde M."/>
            <person name="Pukall R."/>
            <person name="Goker M."/>
            <person name="Bristow J."/>
            <person name="Eisen J.A."/>
            <person name="Markowitz V."/>
            <person name="Hugenholtz P."/>
            <person name="Klenk H.P."/>
            <person name="Kyrpides N.C."/>
        </authorList>
    </citation>
    <scope>NUCLEOTIDE SEQUENCE [LARGE SCALE GENOMIC DNA]</scope>
    <source>
        <strain evidence="3">ATCC 27009 / DSM 446 / BCRC 14685 / JCM 5260 / KCTC 1825 / NBRC 15652 / NCIMB 11725 / NRRL B-14509 / 104-IA</strain>
    </source>
</reference>
<dbReference type="eggNOG" id="COG2226">
    <property type="taxonomic scope" value="Bacteria"/>
</dbReference>
<dbReference type="GO" id="GO:0032259">
    <property type="term" value="P:methylation"/>
    <property type="evidence" value="ECO:0007669"/>
    <property type="project" value="UniProtKB-KW"/>
</dbReference>
<dbReference type="PANTHER" id="PTHR43591">
    <property type="entry name" value="METHYLTRANSFERASE"/>
    <property type="match status" value="1"/>
</dbReference>
<dbReference type="Gene3D" id="3.40.50.150">
    <property type="entry name" value="Vaccinia Virus protein VP39"/>
    <property type="match status" value="1"/>
</dbReference>
<dbReference type="AlphaFoldDB" id="C8WU39"/>
<reference evidence="3" key="1">
    <citation type="submission" date="2009-09" db="EMBL/GenBank/DDBJ databases">
        <title>The complete chromosome of Alicyclobacillus acidocaldarius subsp. acidocaldarius DSM 446.</title>
        <authorList>
            <consortium name="US DOE Joint Genome Institute (JGI-PGF)"/>
            <person name="Lucas S."/>
            <person name="Copeland A."/>
            <person name="Lapidus A."/>
            <person name="Glavina del Rio T."/>
            <person name="Dalin E."/>
            <person name="Tice H."/>
            <person name="Bruce D."/>
            <person name="Goodwin L."/>
            <person name="Pitluck S."/>
            <person name="Kyrpides N."/>
            <person name="Mavromatis K."/>
            <person name="Ivanova N."/>
            <person name="Ovchinnikova G."/>
            <person name="Chertkov O."/>
            <person name="Sims D."/>
            <person name="Brettin T."/>
            <person name="Detter J.C."/>
            <person name="Han C."/>
            <person name="Larimer F."/>
            <person name="Land M."/>
            <person name="Hauser L."/>
            <person name="Markowitz V."/>
            <person name="Cheng J.-F."/>
            <person name="Hugenholtz P."/>
            <person name="Woyke T."/>
            <person name="Wu D."/>
            <person name="Pukall R."/>
            <person name="Klenk H.-P."/>
            <person name="Eisen J.A."/>
        </authorList>
    </citation>
    <scope>NUCLEOTIDE SEQUENCE [LARGE SCALE GENOMIC DNA]</scope>
    <source>
        <strain evidence="3">ATCC 27009 / DSM 446 / BCRC 14685 / JCM 5260 / KCTC 1825 / NBRC 15652 / NCIMB 11725 / NRRL B-14509 / 104-IA</strain>
    </source>
</reference>
<protein>
    <submittedName>
        <fullName evidence="2">Methyltransferase type 11</fullName>
    </submittedName>
</protein>
<proteinExistence type="predicted"/>
<dbReference type="CDD" id="cd02440">
    <property type="entry name" value="AdoMet_MTases"/>
    <property type="match status" value="1"/>
</dbReference>
<dbReference type="EMBL" id="CP001727">
    <property type="protein sequence ID" value="ACV57802.1"/>
    <property type="molecule type" value="Genomic_DNA"/>
</dbReference>
<dbReference type="KEGG" id="aac:Aaci_0758"/>
<evidence type="ECO:0000313" key="3">
    <source>
        <dbReference type="Proteomes" id="UP000001917"/>
    </source>
</evidence>
<keyword evidence="2" id="KW-0808">Transferase</keyword>
<dbReference type="GO" id="GO:0008757">
    <property type="term" value="F:S-adenosylmethionine-dependent methyltransferase activity"/>
    <property type="evidence" value="ECO:0007669"/>
    <property type="project" value="InterPro"/>
</dbReference>
<dbReference type="Pfam" id="PF08241">
    <property type="entry name" value="Methyltransf_11"/>
    <property type="match status" value="1"/>
</dbReference>
<dbReference type="SUPFAM" id="SSF53335">
    <property type="entry name" value="S-adenosyl-L-methionine-dependent methyltransferases"/>
    <property type="match status" value="1"/>
</dbReference>
<organism evidence="2 3">
    <name type="scientific">Alicyclobacillus acidocaldarius subsp. acidocaldarius (strain ATCC 27009 / DSM 446 / BCRC 14685 / JCM 5260 / KCTC 1825 / NBRC 15652 / NCIMB 11725 / NRRL B-14509 / 104-IA)</name>
    <name type="common">Bacillus acidocaldarius</name>
    <dbReference type="NCBI Taxonomy" id="521098"/>
    <lineage>
        <taxon>Bacteria</taxon>
        <taxon>Bacillati</taxon>
        <taxon>Bacillota</taxon>
        <taxon>Bacilli</taxon>
        <taxon>Bacillales</taxon>
        <taxon>Alicyclobacillaceae</taxon>
        <taxon>Alicyclobacillus</taxon>
    </lineage>
</organism>
<dbReference type="Proteomes" id="UP000001917">
    <property type="component" value="Chromosome"/>
</dbReference>
<gene>
    <name evidence="2" type="ordered locus">Aaci_0758</name>
</gene>
<accession>C8WU39</accession>
<name>C8WU39_ALIAD</name>
<evidence type="ECO:0000313" key="2">
    <source>
        <dbReference type="EMBL" id="ACV57802.1"/>
    </source>
</evidence>
<keyword evidence="3" id="KW-1185">Reference proteome</keyword>
<dbReference type="PANTHER" id="PTHR43591:SF24">
    <property type="entry name" value="2-METHOXY-6-POLYPRENYL-1,4-BENZOQUINOL METHYLASE, MITOCHONDRIAL"/>
    <property type="match status" value="1"/>
</dbReference>
<evidence type="ECO:0000259" key="1">
    <source>
        <dbReference type="Pfam" id="PF08241"/>
    </source>
</evidence>
<sequence>MPHVFRPEHAMRLIAVERARLLPADRVLDALDVQTHHDVIDIGAGPGYFALPLARRTRGKVHAVDLSPEMLQMLSERAREAGVSIEAHQASAEHLPLEDASVDRALMAFVLHEVPDRQAAVREVRRVLREKGRFLLLEWDKRPMDMGPPVEERLSVDECEALLTGEGFRILHRIYPNDVHYGLVAERGE</sequence>
<dbReference type="STRING" id="521098.Aaci_0758"/>
<dbReference type="HOGENOM" id="CLU_037990_16_1_9"/>
<dbReference type="InterPro" id="IPR029063">
    <property type="entry name" value="SAM-dependent_MTases_sf"/>
</dbReference>
<dbReference type="RefSeq" id="WP_012810158.1">
    <property type="nucleotide sequence ID" value="NC_013205.1"/>
</dbReference>
<feature type="domain" description="Methyltransferase type 11" evidence="1">
    <location>
        <begin position="40"/>
        <end position="135"/>
    </location>
</feature>